<organism evidence="1 2">
    <name type="scientific">Stieleria neptunia</name>
    <dbReference type="NCBI Taxonomy" id="2527979"/>
    <lineage>
        <taxon>Bacteria</taxon>
        <taxon>Pseudomonadati</taxon>
        <taxon>Planctomycetota</taxon>
        <taxon>Planctomycetia</taxon>
        <taxon>Pirellulales</taxon>
        <taxon>Pirellulaceae</taxon>
        <taxon>Stieleria</taxon>
    </lineage>
</organism>
<dbReference type="KEGG" id="snep:Enr13x_22240"/>
<evidence type="ECO:0000313" key="2">
    <source>
        <dbReference type="Proteomes" id="UP000319004"/>
    </source>
</evidence>
<reference evidence="1 2" key="1">
    <citation type="submission" date="2019-03" db="EMBL/GenBank/DDBJ databases">
        <title>Deep-cultivation of Planctomycetes and their phenomic and genomic characterization uncovers novel biology.</title>
        <authorList>
            <person name="Wiegand S."/>
            <person name="Jogler M."/>
            <person name="Boedeker C."/>
            <person name="Pinto D."/>
            <person name="Vollmers J."/>
            <person name="Rivas-Marin E."/>
            <person name="Kohn T."/>
            <person name="Peeters S.H."/>
            <person name="Heuer A."/>
            <person name="Rast P."/>
            <person name="Oberbeckmann S."/>
            <person name="Bunk B."/>
            <person name="Jeske O."/>
            <person name="Meyerdierks A."/>
            <person name="Storesund J.E."/>
            <person name="Kallscheuer N."/>
            <person name="Luecker S."/>
            <person name="Lage O.M."/>
            <person name="Pohl T."/>
            <person name="Merkel B.J."/>
            <person name="Hornburger P."/>
            <person name="Mueller R.-W."/>
            <person name="Bruemmer F."/>
            <person name="Labrenz M."/>
            <person name="Spormann A.M."/>
            <person name="Op den Camp H."/>
            <person name="Overmann J."/>
            <person name="Amann R."/>
            <person name="Jetten M.S.M."/>
            <person name="Mascher T."/>
            <person name="Medema M.H."/>
            <person name="Devos D.P."/>
            <person name="Kaster A.-K."/>
            <person name="Ovreas L."/>
            <person name="Rohde M."/>
            <person name="Galperin M.Y."/>
            <person name="Jogler C."/>
        </authorList>
    </citation>
    <scope>NUCLEOTIDE SEQUENCE [LARGE SCALE GENOMIC DNA]</scope>
    <source>
        <strain evidence="1 2">Enr13</strain>
    </source>
</reference>
<dbReference type="Proteomes" id="UP000319004">
    <property type="component" value="Chromosome"/>
</dbReference>
<dbReference type="EMBL" id="CP037423">
    <property type="protein sequence ID" value="QDV42379.1"/>
    <property type="molecule type" value="Genomic_DNA"/>
</dbReference>
<evidence type="ECO:0008006" key="3">
    <source>
        <dbReference type="Google" id="ProtNLM"/>
    </source>
</evidence>
<evidence type="ECO:0000313" key="1">
    <source>
        <dbReference type="EMBL" id="QDV42379.1"/>
    </source>
</evidence>
<name>A0A518HNH8_9BACT</name>
<protein>
    <recommendedName>
        <fullName evidence="3">Acetyltransferase</fullName>
    </recommendedName>
</protein>
<keyword evidence="2" id="KW-1185">Reference proteome</keyword>
<dbReference type="AlphaFoldDB" id="A0A518HNH8"/>
<accession>A0A518HNH8</accession>
<proteinExistence type="predicted"/>
<sequence>MKTVTMFLKERQSEDLIRVSRIDQLASPLESEVVARRQAGEEEQDESVFAKSALVFPSGEPLPRCWTDQKYQLH</sequence>
<gene>
    <name evidence="1" type="ORF">Enr13x_22240</name>
</gene>
<dbReference type="RefSeq" id="WP_231744197.1">
    <property type="nucleotide sequence ID" value="NZ_CP037423.1"/>
</dbReference>